<feature type="region of interest" description="Disordered" evidence="12">
    <location>
        <begin position="165"/>
        <end position="206"/>
    </location>
</feature>
<dbReference type="InterPro" id="IPR050371">
    <property type="entry name" value="Fungal_virulence_M36"/>
</dbReference>
<evidence type="ECO:0000256" key="10">
    <source>
        <dbReference type="ARBA" id="ARBA00023145"/>
    </source>
</evidence>
<evidence type="ECO:0000256" key="2">
    <source>
        <dbReference type="ARBA" id="ARBA00004613"/>
    </source>
</evidence>
<evidence type="ECO:0000256" key="6">
    <source>
        <dbReference type="ARBA" id="ARBA00022723"/>
    </source>
</evidence>
<dbReference type="PANTHER" id="PTHR33478:SF1">
    <property type="entry name" value="EXTRACELLULAR METALLOPROTEINASE MEP"/>
    <property type="match status" value="1"/>
</dbReference>
<dbReference type="EMBL" id="LR727334">
    <property type="protein sequence ID" value="VWO99008.1"/>
    <property type="molecule type" value="Genomic_DNA"/>
</dbReference>
<comment type="cofactor">
    <cofactor evidence="1 11">
        <name>Zn(2+)</name>
        <dbReference type="ChEBI" id="CHEBI:29105"/>
    </cofactor>
</comment>
<keyword evidence="9 11" id="KW-0482">Metalloprotease</keyword>
<dbReference type="Gene3D" id="1.10.390.10">
    <property type="entry name" value="Neutral Protease Domain 2"/>
    <property type="match status" value="1"/>
</dbReference>
<evidence type="ECO:0000256" key="9">
    <source>
        <dbReference type="ARBA" id="ARBA00023049"/>
    </source>
</evidence>
<keyword evidence="4 11" id="KW-0964">Secreted</keyword>
<keyword evidence="8 11" id="KW-0862">Zinc</keyword>
<evidence type="ECO:0000256" key="5">
    <source>
        <dbReference type="ARBA" id="ARBA00022670"/>
    </source>
</evidence>
<gene>
    <name evidence="13" type="primary">Q96VL3</name>
</gene>
<keyword evidence="5 11" id="KW-0645">Protease</keyword>
<keyword evidence="7 11" id="KW-0378">Hydrolase</keyword>
<evidence type="ECO:0000256" key="3">
    <source>
        <dbReference type="ARBA" id="ARBA00006006"/>
    </source>
</evidence>
<feature type="compositionally biased region" description="Acidic residues" evidence="12">
    <location>
        <begin position="196"/>
        <end position="206"/>
    </location>
</feature>
<evidence type="ECO:0000256" key="4">
    <source>
        <dbReference type="ARBA" id="ARBA00022525"/>
    </source>
</evidence>
<accession>A0A5K1K1P7</accession>
<dbReference type="InterPro" id="IPR027268">
    <property type="entry name" value="Peptidase_M4/M1_CTD_sf"/>
</dbReference>
<dbReference type="SUPFAM" id="SSF55486">
    <property type="entry name" value="Metalloproteases ('zincins'), catalytic domain"/>
    <property type="match status" value="1"/>
</dbReference>
<dbReference type="GO" id="GO:0005615">
    <property type="term" value="C:extracellular space"/>
    <property type="evidence" value="ECO:0007669"/>
    <property type="project" value="InterPro"/>
</dbReference>
<protein>
    <recommendedName>
        <fullName evidence="11">Extracellular metalloproteinase</fullName>
        <ecNumber evidence="11">3.4.24.-</ecNumber>
    </recommendedName>
    <alternativeName>
        <fullName evidence="11">Fungalysin</fullName>
    </alternativeName>
</protein>
<dbReference type="GO" id="GO:0006508">
    <property type="term" value="P:proteolysis"/>
    <property type="evidence" value="ECO:0007669"/>
    <property type="project" value="UniProtKB-KW"/>
</dbReference>
<reference evidence="13" key="1">
    <citation type="submission" date="2019-10" db="EMBL/GenBank/DDBJ databases">
        <authorList>
            <person name="Nor Muhammad N."/>
        </authorList>
    </citation>
    <scope>NUCLEOTIDE SEQUENCE</scope>
</reference>
<keyword evidence="6 11" id="KW-0479">Metal-binding</keyword>
<dbReference type="EC" id="3.4.24.-" evidence="11"/>
<organism evidence="13">
    <name type="scientific">Ganoderma boninense</name>
    <dbReference type="NCBI Taxonomy" id="34458"/>
    <lineage>
        <taxon>Eukaryota</taxon>
        <taxon>Fungi</taxon>
        <taxon>Dikarya</taxon>
        <taxon>Basidiomycota</taxon>
        <taxon>Agaricomycotina</taxon>
        <taxon>Agaricomycetes</taxon>
        <taxon>Polyporales</taxon>
        <taxon>Polyporaceae</taxon>
        <taxon>Ganoderma</taxon>
    </lineage>
</organism>
<name>A0A5K1K1P7_9APHY</name>
<proteinExistence type="inferred from homology"/>
<evidence type="ECO:0000256" key="1">
    <source>
        <dbReference type="ARBA" id="ARBA00001947"/>
    </source>
</evidence>
<evidence type="ECO:0000256" key="12">
    <source>
        <dbReference type="SAM" id="MobiDB-lite"/>
    </source>
</evidence>
<sequence length="225" mass="24945">MGSWAANMGKGIRNYPYSLNETVNPSTYKTLDKPGYWGVHAIGEVWAQMLWVVSQRLIAKHGFVDDLFPPKPLEDGSIPEGDFYRVREYDAQGNPKPLVPKHGNSLIVQLVLDGMKLQPCRPSFFDARDAIIAADKALTGGENFCEIWQGFADRGLGVNAKVEGRTPWGGGVRTNGARVPSECSSDVPPPKTPAPGDDDDGDDDDWPWFAWVVQHSTPFTWLWPF</sequence>
<keyword evidence="10 11" id="KW-0865">Zymogen</keyword>
<evidence type="ECO:0000256" key="8">
    <source>
        <dbReference type="ARBA" id="ARBA00022833"/>
    </source>
</evidence>
<dbReference type="PANTHER" id="PTHR33478">
    <property type="entry name" value="EXTRACELLULAR METALLOPROTEINASE MEP"/>
    <property type="match status" value="1"/>
</dbReference>
<comment type="similarity">
    <text evidence="3 11">Belongs to the peptidase M36 family.</text>
</comment>
<evidence type="ECO:0000256" key="11">
    <source>
        <dbReference type="RuleBase" id="RU364017"/>
    </source>
</evidence>
<dbReference type="InterPro" id="IPR001842">
    <property type="entry name" value="Peptidase_M36"/>
</dbReference>
<evidence type="ECO:0000313" key="13">
    <source>
        <dbReference type="EMBL" id="VWO99008.1"/>
    </source>
</evidence>
<dbReference type="Pfam" id="PF02128">
    <property type="entry name" value="Peptidase_M36"/>
    <property type="match status" value="1"/>
</dbReference>
<comment type="subcellular location">
    <subcellularLocation>
        <location evidence="2 11">Secreted</location>
    </subcellularLocation>
</comment>
<dbReference type="GO" id="GO:0004222">
    <property type="term" value="F:metalloendopeptidase activity"/>
    <property type="evidence" value="ECO:0007669"/>
    <property type="project" value="InterPro"/>
</dbReference>
<dbReference type="AlphaFoldDB" id="A0A5K1K1P7"/>
<evidence type="ECO:0000256" key="7">
    <source>
        <dbReference type="ARBA" id="ARBA00022801"/>
    </source>
</evidence>
<dbReference type="GO" id="GO:0008270">
    <property type="term" value="F:zinc ion binding"/>
    <property type="evidence" value="ECO:0007669"/>
    <property type="project" value="InterPro"/>
</dbReference>